<evidence type="ECO:0000259" key="5">
    <source>
        <dbReference type="PROSITE" id="PS51186"/>
    </source>
</evidence>
<dbReference type="InterPro" id="IPR016181">
    <property type="entry name" value="Acyl_CoA_acyltransferase"/>
</dbReference>
<sequence length="159" mass="18517">MVLSEYRYMDKEDLGVILQIERSSNPFPWTLKNFTDCIEKEYYCLVQEHEKKVSGFAILSIALDETHLLNIGIVESMRRRGLGKEVLNQAIHASKEMGSRKILLEVRPSNFAAINLYRNEGFKKLSIRKDYYKTHEGREDALVMVKTLGRSWKEIIFGE</sequence>
<keyword evidence="4" id="KW-0012">Acyltransferase</keyword>
<dbReference type="InterPro" id="IPR000182">
    <property type="entry name" value="GNAT_dom"/>
</dbReference>
<name>A0A381V5G6_9ZZZZ</name>
<dbReference type="Gene3D" id="3.40.630.30">
    <property type="match status" value="1"/>
</dbReference>
<feature type="domain" description="N-acetyltransferase" evidence="5">
    <location>
        <begin position="4"/>
        <end position="149"/>
    </location>
</feature>
<dbReference type="InterPro" id="IPR050680">
    <property type="entry name" value="YpeA/RimI_acetyltransf"/>
</dbReference>
<evidence type="ECO:0000313" key="6">
    <source>
        <dbReference type="EMBL" id="SVA35231.1"/>
    </source>
</evidence>
<dbReference type="Pfam" id="PF00583">
    <property type="entry name" value="Acetyltransf_1"/>
    <property type="match status" value="1"/>
</dbReference>
<dbReference type="CDD" id="cd04301">
    <property type="entry name" value="NAT_SF"/>
    <property type="match status" value="1"/>
</dbReference>
<dbReference type="NCBIfam" id="TIGR01575">
    <property type="entry name" value="rimI"/>
    <property type="match status" value="1"/>
</dbReference>
<accession>A0A381V5G6</accession>
<proteinExistence type="inferred from homology"/>
<evidence type="ECO:0000256" key="1">
    <source>
        <dbReference type="ARBA" id="ARBA00005395"/>
    </source>
</evidence>
<gene>
    <name evidence="6" type="ORF">METZ01_LOCUS88085</name>
</gene>
<organism evidence="6">
    <name type="scientific">marine metagenome</name>
    <dbReference type="NCBI Taxonomy" id="408172"/>
    <lineage>
        <taxon>unclassified sequences</taxon>
        <taxon>metagenomes</taxon>
        <taxon>ecological metagenomes</taxon>
    </lineage>
</organism>
<keyword evidence="2" id="KW-0963">Cytoplasm</keyword>
<evidence type="ECO:0000256" key="2">
    <source>
        <dbReference type="ARBA" id="ARBA00022490"/>
    </source>
</evidence>
<keyword evidence="3" id="KW-0808">Transferase</keyword>
<evidence type="ECO:0000256" key="4">
    <source>
        <dbReference type="ARBA" id="ARBA00023315"/>
    </source>
</evidence>
<dbReference type="EMBL" id="UINC01007820">
    <property type="protein sequence ID" value="SVA35231.1"/>
    <property type="molecule type" value="Genomic_DNA"/>
</dbReference>
<dbReference type="PANTHER" id="PTHR43420">
    <property type="entry name" value="ACETYLTRANSFERASE"/>
    <property type="match status" value="1"/>
</dbReference>
<dbReference type="AlphaFoldDB" id="A0A381V5G6"/>
<protein>
    <recommendedName>
        <fullName evidence="5">N-acetyltransferase domain-containing protein</fullName>
    </recommendedName>
</protein>
<dbReference type="PANTHER" id="PTHR43420:SF44">
    <property type="entry name" value="ACETYLTRANSFERASE YPEA"/>
    <property type="match status" value="1"/>
</dbReference>
<dbReference type="GO" id="GO:0008080">
    <property type="term" value="F:N-acetyltransferase activity"/>
    <property type="evidence" value="ECO:0007669"/>
    <property type="project" value="InterPro"/>
</dbReference>
<dbReference type="PROSITE" id="PS51186">
    <property type="entry name" value="GNAT"/>
    <property type="match status" value="1"/>
</dbReference>
<comment type="similarity">
    <text evidence="1">Belongs to the acetyltransferase family. RimI subfamily.</text>
</comment>
<reference evidence="6" key="1">
    <citation type="submission" date="2018-05" db="EMBL/GenBank/DDBJ databases">
        <authorList>
            <person name="Lanie J.A."/>
            <person name="Ng W.-L."/>
            <person name="Kazmierczak K.M."/>
            <person name="Andrzejewski T.M."/>
            <person name="Davidsen T.M."/>
            <person name="Wayne K.J."/>
            <person name="Tettelin H."/>
            <person name="Glass J.I."/>
            <person name="Rusch D."/>
            <person name="Podicherti R."/>
            <person name="Tsui H.-C.T."/>
            <person name="Winkler M.E."/>
        </authorList>
    </citation>
    <scope>NUCLEOTIDE SEQUENCE</scope>
</reference>
<dbReference type="InterPro" id="IPR006464">
    <property type="entry name" value="AcTrfase_RimI/Ard1"/>
</dbReference>
<evidence type="ECO:0000256" key="3">
    <source>
        <dbReference type="ARBA" id="ARBA00022679"/>
    </source>
</evidence>
<dbReference type="SUPFAM" id="SSF55729">
    <property type="entry name" value="Acyl-CoA N-acyltransferases (Nat)"/>
    <property type="match status" value="1"/>
</dbReference>